<dbReference type="GO" id="GO:0003700">
    <property type="term" value="F:DNA-binding transcription factor activity"/>
    <property type="evidence" value="ECO:0007669"/>
    <property type="project" value="InterPro"/>
</dbReference>
<dbReference type="PANTHER" id="PTHR43280">
    <property type="entry name" value="ARAC-FAMILY TRANSCRIPTIONAL REGULATOR"/>
    <property type="match status" value="1"/>
</dbReference>
<evidence type="ECO:0000256" key="5">
    <source>
        <dbReference type="SAM" id="SignalP"/>
    </source>
</evidence>
<dbReference type="InterPro" id="IPR018062">
    <property type="entry name" value="HTH_AraC-typ_CS"/>
</dbReference>
<gene>
    <name evidence="7" type="ORF">GT360_04595</name>
</gene>
<dbReference type="RefSeq" id="WP_164647732.1">
    <property type="nucleotide sequence ID" value="NZ_CP047475.1"/>
</dbReference>
<dbReference type="Gene3D" id="1.10.10.60">
    <property type="entry name" value="Homeodomain-like"/>
    <property type="match status" value="1"/>
</dbReference>
<dbReference type="Proteomes" id="UP000464262">
    <property type="component" value="Chromosome 1"/>
</dbReference>
<dbReference type="Pfam" id="PF12833">
    <property type="entry name" value="HTH_18"/>
    <property type="match status" value="1"/>
</dbReference>
<keyword evidence="4" id="KW-1133">Transmembrane helix</keyword>
<proteinExistence type="predicted"/>
<reference evidence="7 8" key="1">
    <citation type="submission" date="2020-01" db="EMBL/GenBank/DDBJ databases">
        <title>Whole genome and functional gene identification of agarase of Vibrio HN897.</title>
        <authorList>
            <person name="Liu Y."/>
            <person name="Zhao Z."/>
        </authorList>
    </citation>
    <scope>NUCLEOTIDE SEQUENCE [LARGE SCALE GENOMIC DNA]</scope>
    <source>
        <strain evidence="7 8">HN897</strain>
    </source>
</reference>
<feature type="chain" id="PRO_5031535840" evidence="5">
    <location>
        <begin position="24"/>
        <end position="1120"/>
    </location>
</feature>
<evidence type="ECO:0000256" key="2">
    <source>
        <dbReference type="ARBA" id="ARBA00023125"/>
    </source>
</evidence>
<evidence type="ECO:0000259" key="6">
    <source>
        <dbReference type="PROSITE" id="PS01124"/>
    </source>
</evidence>
<dbReference type="Gene3D" id="2.130.10.10">
    <property type="entry name" value="YVTN repeat-like/Quinoprotein amine dehydrogenase"/>
    <property type="match status" value="2"/>
</dbReference>
<evidence type="ECO:0000256" key="3">
    <source>
        <dbReference type="ARBA" id="ARBA00023163"/>
    </source>
</evidence>
<keyword evidence="3" id="KW-0804">Transcription</keyword>
<organism evidence="7 8">
    <name type="scientific">Vibrio astriarenae</name>
    <dbReference type="NCBI Taxonomy" id="1481923"/>
    <lineage>
        <taxon>Bacteria</taxon>
        <taxon>Pseudomonadati</taxon>
        <taxon>Pseudomonadota</taxon>
        <taxon>Gammaproteobacteria</taxon>
        <taxon>Vibrionales</taxon>
        <taxon>Vibrionaceae</taxon>
        <taxon>Vibrio</taxon>
    </lineage>
</organism>
<keyword evidence="2" id="KW-0238">DNA-binding</keyword>
<keyword evidence="8" id="KW-1185">Reference proteome</keyword>
<accession>A0A7Z2YD06</accession>
<dbReference type="SUPFAM" id="SSF46689">
    <property type="entry name" value="Homeodomain-like"/>
    <property type="match status" value="1"/>
</dbReference>
<evidence type="ECO:0000256" key="1">
    <source>
        <dbReference type="ARBA" id="ARBA00023015"/>
    </source>
</evidence>
<dbReference type="SUPFAM" id="SSF63829">
    <property type="entry name" value="Calcium-dependent phosphotriesterase"/>
    <property type="match status" value="2"/>
</dbReference>
<dbReference type="InterPro" id="IPR009057">
    <property type="entry name" value="Homeodomain-like_sf"/>
</dbReference>
<keyword evidence="5" id="KW-0732">Signal</keyword>
<dbReference type="InterPro" id="IPR013783">
    <property type="entry name" value="Ig-like_fold"/>
</dbReference>
<dbReference type="SMART" id="SM00342">
    <property type="entry name" value="HTH_ARAC"/>
    <property type="match status" value="1"/>
</dbReference>
<evidence type="ECO:0000256" key="4">
    <source>
        <dbReference type="SAM" id="Phobius"/>
    </source>
</evidence>
<dbReference type="AlphaFoldDB" id="A0A7Z2YD06"/>
<dbReference type="InterPro" id="IPR020449">
    <property type="entry name" value="Tscrpt_reg_AraC-type_HTH"/>
</dbReference>
<name>A0A7Z2YD06_9VIBR</name>
<evidence type="ECO:0000313" key="7">
    <source>
        <dbReference type="EMBL" id="QIA62837.1"/>
    </source>
</evidence>
<dbReference type="PRINTS" id="PR00032">
    <property type="entry name" value="HTHARAC"/>
</dbReference>
<dbReference type="InterPro" id="IPR015943">
    <property type="entry name" value="WD40/YVTN_repeat-like_dom_sf"/>
</dbReference>
<dbReference type="PANTHER" id="PTHR43280:SF28">
    <property type="entry name" value="HTH-TYPE TRANSCRIPTIONAL ACTIVATOR RHAS"/>
    <property type="match status" value="1"/>
</dbReference>
<dbReference type="EMBL" id="CP047475">
    <property type="protein sequence ID" value="QIA62837.1"/>
    <property type="molecule type" value="Genomic_DNA"/>
</dbReference>
<dbReference type="Gene3D" id="2.60.40.10">
    <property type="entry name" value="Immunoglobulins"/>
    <property type="match status" value="1"/>
</dbReference>
<dbReference type="InterPro" id="IPR018060">
    <property type="entry name" value="HTH_AraC"/>
</dbReference>
<feature type="transmembrane region" description="Helical" evidence="4">
    <location>
        <begin position="727"/>
        <end position="751"/>
    </location>
</feature>
<dbReference type="GO" id="GO:0043565">
    <property type="term" value="F:sequence-specific DNA binding"/>
    <property type="evidence" value="ECO:0007669"/>
    <property type="project" value="InterPro"/>
</dbReference>
<dbReference type="PROSITE" id="PS00041">
    <property type="entry name" value="HTH_ARAC_FAMILY_1"/>
    <property type="match status" value="1"/>
</dbReference>
<sequence>MRRPKLLHAILLWCCFFAHAVYAAGTRTSVFYPLPSLSQGKVFATKQLFVAEHGGIWIHDVHGDIYFFDGSNILPSRGSIFPQSYDHLTYAKGHFWTFVDHQLIKLMPNQQQIVETQITPGQQIRVLGVVNDWLWFADDNDFYTYEIESGALKRYSLQSVYQQSESSQVYVTDAEKVGDKWVLATSSGVYVSNQNSFQHIPVSGKRYIEKLHYSQRKQEMVVGTLNGALVFGIEKQTKMPRYIGNTHVLSIAETDNGYWVGTENGLFVYNSISGEINQLQSSQLSDYNLVGDKVYALVNDQQGGVWVGSDRGVRYHSLFSRNFDRLSANEVSVLSRGEKILYFAASEQSEGYWLATSGGLYRFRLNNFKSPSLIYRGKVLDVAQYQHELWLATPKGIVRVDLLTNEENTQHLPNDVPAPTAIEVGTENTLWGVSGLTLWRYELETGAFHSLGEDWWIGHYLPARVTELKTYGKDSVLIGTDHGLYVLNNNRVRFIQRSANFGEVIDIERYDDKVWVAASYGVYHINLETSEFEVLETVSPGIGPRCLVASKQGVWLSSSMGLSFYSPSAQLTQHFSSPFGTINNEFLADICLNDQSDADYLVFGTRSGLLSFDSTTLMHAERPATAMIFSQVDVNSQPIHIGGVAQSNIAIDFGDSISFRVGTSPSDTGSHKFYRLRSDSEWTPHEGRQITFDRLGPGKHTLEVKLRSRFGEQLSANTLTFSVNKPWYLKPISLALFVVFAIALVIGLIAWRSRRVMFANRKLRAQVALKTSQLKHQSRTVLNNNKSLRKQIEVREQLLSRLSADACSDKDNLLMSFKWERYELLMRLSSQHCVYEPIAFDLLPVSKAVVECWQMEFNEKGVALELSSEETSQCGLVQQLNLDSVLNTILAASLRRLTKGETLSISWRSDDCSIYLSIQDYGRQLPNFAFDGHKVSSSMLSFESLPHHAALSGAQLSRHSSPQENRLILEWERAECHVQADVSKSNNLLLNQPPISEDLEKTTRHISDQEAWLHRVDALIEDNYADAQFSTSVASKALFTSERNLQRKFKAITGKTFTEALIEVRLENACEKLLGGQRISDVAFDCGFNDHSYFSQRFKLHYGLSPSQFVDAQIELSETI</sequence>
<dbReference type="KEGG" id="vas:GT360_04595"/>
<protein>
    <submittedName>
        <fullName evidence="7">Helix-turn-helix domain-containing protein</fullName>
    </submittedName>
</protein>
<keyword evidence="1" id="KW-0805">Transcription regulation</keyword>
<feature type="domain" description="HTH araC/xylS-type" evidence="6">
    <location>
        <begin position="1014"/>
        <end position="1112"/>
    </location>
</feature>
<dbReference type="PROSITE" id="PS01124">
    <property type="entry name" value="HTH_ARAC_FAMILY_2"/>
    <property type="match status" value="1"/>
</dbReference>
<keyword evidence="4" id="KW-0472">Membrane</keyword>
<feature type="signal peptide" evidence="5">
    <location>
        <begin position="1"/>
        <end position="23"/>
    </location>
</feature>
<evidence type="ECO:0000313" key="8">
    <source>
        <dbReference type="Proteomes" id="UP000464262"/>
    </source>
</evidence>
<keyword evidence="4" id="KW-0812">Transmembrane</keyword>